<evidence type="ECO:0000256" key="1">
    <source>
        <dbReference type="ARBA" id="ARBA00005278"/>
    </source>
</evidence>
<gene>
    <name evidence="4" type="ordered locus">Amet_3075</name>
</gene>
<keyword evidence="5" id="KW-1185">Reference proteome</keyword>
<dbReference type="EMBL" id="CP000724">
    <property type="protein sequence ID" value="ABR49215.1"/>
    <property type="molecule type" value="Genomic_DNA"/>
</dbReference>
<dbReference type="Pfam" id="PF03323">
    <property type="entry name" value="GerA"/>
    <property type="match status" value="1"/>
</dbReference>
<dbReference type="Proteomes" id="UP000001572">
    <property type="component" value="Chromosome"/>
</dbReference>
<keyword evidence="3" id="KW-0812">Transmembrane</keyword>
<feature type="transmembrane region" description="Helical" evidence="3">
    <location>
        <begin position="323"/>
        <end position="342"/>
    </location>
</feature>
<feature type="transmembrane region" description="Helical" evidence="3">
    <location>
        <begin position="348"/>
        <end position="367"/>
    </location>
</feature>
<dbReference type="KEGG" id="amt:Amet_3075"/>
<evidence type="ECO:0000256" key="3">
    <source>
        <dbReference type="SAM" id="Phobius"/>
    </source>
</evidence>
<dbReference type="PANTHER" id="PTHR22550">
    <property type="entry name" value="SPORE GERMINATION PROTEIN"/>
    <property type="match status" value="1"/>
</dbReference>
<feature type="transmembrane region" description="Helical" evidence="3">
    <location>
        <begin position="256"/>
        <end position="278"/>
    </location>
</feature>
<organism evidence="4 5">
    <name type="scientific">Alkaliphilus metalliredigens (strain QYMF)</name>
    <dbReference type="NCBI Taxonomy" id="293826"/>
    <lineage>
        <taxon>Bacteria</taxon>
        <taxon>Bacillati</taxon>
        <taxon>Bacillota</taxon>
        <taxon>Clostridia</taxon>
        <taxon>Peptostreptococcales</taxon>
        <taxon>Natronincolaceae</taxon>
        <taxon>Alkaliphilus</taxon>
    </lineage>
</organism>
<dbReference type="GO" id="GO:0016020">
    <property type="term" value="C:membrane"/>
    <property type="evidence" value="ECO:0007669"/>
    <property type="project" value="InterPro"/>
</dbReference>
<dbReference type="PIRSF" id="PIRSF005690">
    <property type="entry name" value="GerBA"/>
    <property type="match status" value="1"/>
</dbReference>
<evidence type="ECO:0000313" key="5">
    <source>
        <dbReference type="Proteomes" id="UP000001572"/>
    </source>
</evidence>
<dbReference type="eggNOG" id="COG0697">
    <property type="taxonomic scope" value="Bacteria"/>
</dbReference>
<keyword evidence="2 3" id="KW-0472">Membrane</keyword>
<accession>A6TSP7</accession>
<evidence type="ECO:0000256" key="2">
    <source>
        <dbReference type="ARBA" id="ARBA00023136"/>
    </source>
</evidence>
<keyword evidence="3" id="KW-1133">Transmembrane helix</keyword>
<dbReference type="InterPro" id="IPR050768">
    <property type="entry name" value="UPF0353/GerABKA_families"/>
</dbReference>
<protein>
    <submittedName>
        <fullName evidence="4">GerA spore germination protein</fullName>
    </submittedName>
</protein>
<comment type="similarity">
    <text evidence="1">Belongs to the GerABKA family.</text>
</comment>
<sequence length="449" mass="50315">MVYRQIQTSEGCITAVYVSNLCDISYISEYIITPLIQVKKMTCDVEKIESEILSACMVERIDSLEIMLIRILSGYVILLFSFNDTIVCCDASTYDARAIEEPPTEVVIKGPREGFTENISQNVSLMRKKIRNVDLKFEKLLLGEQSNTTVILVYIENKTPKQLIEFVRSQLESIDVEAVLDPNYIEEKLKAKNTAFDTIGYTEKPDVAVNKVMEGRVAILADSSPFVATAPHFFIEELNMADDYYLNKYPQNYFRLIRWAALLIALLLPSLYLALTTYHFALIPSVFVFRLGVMRAGVPFPTVVEILVMMFFFQVLREAGIRLPQAIGPAISIVGALILGDAAIRSGLASEITVLVVALSSISLFLIPKLYGAITIWSNIMLLFSAFLGLPGFFTGFIVCCSHIASLESCGYPYLYPLGTLSRFSFKDHFIRDDLHDISGNILKEDEQG</sequence>
<dbReference type="AlphaFoldDB" id="A6TSP7"/>
<name>A6TSP7_ALKMQ</name>
<proteinExistence type="inferred from homology"/>
<reference evidence="5" key="1">
    <citation type="journal article" date="2016" name="Genome Announc.">
        <title>Complete genome sequence of Alkaliphilus metalliredigens strain QYMF, an alkaliphilic and metal-reducing bacterium isolated from borax-contaminated leachate ponds.</title>
        <authorList>
            <person name="Hwang C."/>
            <person name="Copeland A."/>
            <person name="Lucas S."/>
            <person name="Lapidus A."/>
            <person name="Barry K."/>
            <person name="Detter J.C."/>
            <person name="Glavina Del Rio T."/>
            <person name="Hammon N."/>
            <person name="Israni S."/>
            <person name="Dalin E."/>
            <person name="Tice H."/>
            <person name="Pitluck S."/>
            <person name="Chertkov O."/>
            <person name="Brettin T."/>
            <person name="Bruce D."/>
            <person name="Han C."/>
            <person name="Schmutz J."/>
            <person name="Larimer F."/>
            <person name="Land M.L."/>
            <person name="Hauser L."/>
            <person name="Kyrpides N."/>
            <person name="Mikhailova N."/>
            <person name="Ye Q."/>
            <person name="Zhou J."/>
            <person name="Richardson P."/>
            <person name="Fields M.W."/>
        </authorList>
    </citation>
    <scope>NUCLEOTIDE SEQUENCE [LARGE SCALE GENOMIC DNA]</scope>
    <source>
        <strain evidence="5">QYMF</strain>
    </source>
</reference>
<dbReference type="STRING" id="293826.Amet_3075"/>
<dbReference type="PANTHER" id="PTHR22550:SF5">
    <property type="entry name" value="LEUCINE ZIPPER PROTEIN 4"/>
    <property type="match status" value="1"/>
</dbReference>
<evidence type="ECO:0000313" key="4">
    <source>
        <dbReference type="EMBL" id="ABR49215.1"/>
    </source>
</evidence>
<dbReference type="HOGENOM" id="CLU_021639_4_1_9"/>
<dbReference type="GO" id="GO:0009847">
    <property type="term" value="P:spore germination"/>
    <property type="evidence" value="ECO:0007669"/>
    <property type="project" value="InterPro"/>
</dbReference>
<dbReference type="InterPro" id="IPR004995">
    <property type="entry name" value="Spore_Ger"/>
</dbReference>
<feature type="transmembrane region" description="Helical" evidence="3">
    <location>
        <begin position="298"/>
        <end position="316"/>
    </location>
</feature>
<feature type="transmembrane region" description="Helical" evidence="3">
    <location>
        <begin position="379"/>
        <end position="399"/>
    </location>
</feature>